<reference evidence="2 3" key="1">
    <citation type="submission" date="2019-03" db="EMBL/GenBank/DDBJ databases">
        <title>Genomic Encyclopedia of Type Strains, Phase IV (KMG-IV): sequencing the most valuable type-strain genomes for metagenomic binning, comparative biology and taxonomic classification.</title>
        <authorList>
            <person name="Goeker M."/>
        </authorList>
    </citation>
    <scope>NUCLEOTIDE SEQUENCE [LARGE SCALE GENOMIC DNA]</scope>
    <source>
        <strain evidence="2 3">DSM 100556</strain>
    </source>
</reference>
<comment type="caution">
    <text evidence="2">The sequence shown here is derived from an EMBL/GenBank/DDBJ whole genome shotgun (WGS) entry which is preliminary data.</text>
</comment>
<dbReference type="EMBL" id="SLUO01000028">
    <property type="protein sequence ID" value="TCL53680.1"/>
    <property type="molecule type" value="Genomic_DNA"/>
</dbReference>
<dbReference type="AlphaFoldDB" id="A0A4R1QU67"/>
<keyword evidence="1" id="KW-0812">Transmembrane</keyword>
<evidence type="ECO:0000313" key="3">
    <source>
        <dbReference type="Proteomes" id="UP000295718"/>
    </source>
</evidence>
<dbReference type="STRING" id="1469948.GCA_000732725_03214"/>
<feature type="transmembrane region" description="Helical" evidence="1">
    <location>
        <begin position="150"/>
        <end position="170"/>
    </location>
</feature>
<protein>
    <submittedName>
        <fullName evidence="2">DUF2975 family protein</fullName>
    </submittedName>
</protein>
<name>A0A4R1QU67_9FIRM</name>
<sequence length="180" mass="20078">MDSLKDKIQKSSKTMAFITKILCISLIIGLCVPIIVLVWYTVAPDTNFFALRELGFYSSTGQLVKSTGELIAEMLTIIVSGVFVLDILLIANRIFHSIGIDIMPFSRENAMNLKKIAKVLLVYSIVEPISKAGFYSSFVPEVQMQSSLNIVSIILAFVFFFVSVVFAYGAELQRQFDETL</sequence>
<organism evidence="2 3">
    <name type="scientific">Kineothrix alysoides</name>
    <dbReference type="NCBI Taxonomy" id="1469948"/>
    <lineage>
        <taxon>Bacteria</taxon>
        <taxon>Bacillati</taxon>
        <taxon>Bacillota</taxon>
        <taxon>Clostridia</taxon>
        <taxon>Lachnospirales</taxon>
        <taxon>Lachnospiraceae</taxon>
        <taxon>Kineothrix</taxon>
    </lineage>
</organism>
<accession>A0A4R1QU67</accession>
<feature type="transmembrane region" description="Helical" evidence="1">
    <location>
        <begin position="116"/>
        <end position="138"/>
    </location>
</feature>
<evidence type="ECO:0000313" key="2">
    <source>
        <dbReference type="EMBL" id="TCL53680.1"/>
    </source>
</evidence>
<keyword evidence="1" id="KW-1133">Transmembrane helix</keyword>
<dbReference type="Proteomes" id="UP000295718">
    <property type="component" value="Unassembled WGS sequence"/>
</dbReference>
<gene>
    <name evidence="2" type="ORF">EDD76_1284</name>
</gene>
<feature type="transmembrane region" description="Helical" evidence="1">
    <location>
        <begin position="21"/>
        <end position="42"/>
    </location>
</feature>
<dbReference type="RefSeq" id="WP_031391857.1">
    <property type="nucleotide sequence ID" value="NZ_JPNB01000002.1"/>
</dbReference>
<keyword evidence="1" id="KW-0472">Membrane</keyword>
<keyword evidence="3" id="KW-1185">Reference proteome</keyword>
<feature type="transmembrane region" description="Helical" evidence="1">
    <location>
        <begin position="74"/>
        <end position="95"/>
    </location>
</feature>
<evidence type="ECO:0000256" key="1">
    <source>
        <dbReference type="SAM" id="Phobius"/>
    </source>
</evidence>
<proteinExistence type="predicted"/>